<dbReference type="InterPro" id="IPR025438">
    <property type="entry name" value="DUF4180"/>
</dbReference>
<accession>A0ABV5CF93</accession>
<evidence type="ECO:0000313" key="2">
    <source>
        <dbReference type="EMBL" id="MFB5946218.1"/>
    </source>
</evidence>
<protein>
    <submittedName>
        <fullName evidence="2">DUF4180 domain-containing protein</fullName>
    </submittedName>
</protein>
<comment type="caution">
    <text evidence="2">The sequence shown here is derived from an EMBL/GenBank/DDBJ whole genome shotgun (WGS) entry which is preliminary data.</text>
</comment>
<reference evidence="2 3" key="1">
    <citation type="submission" date="2024-04" db="EMBL/GenBank/DDBJ databases">
        <title>Albibacterium profundi sp. nov., isolated from sediment of the Challenger Deep of Mariana Trench.</title>
        <authorList>
            <person name="Wang Y."/>
        </authorList>
    </citation>
    <scope>NUCLEOTIDE SEQUENCE [LARGE SCALE GENOMIC DNA]</scope>
    <source>
        <strain evidence="2 3">RHL897</strain>
    </source>
</reference>
<evidence type="ECO:0000313" key="3">
    <source>
        <dbReference type="Proteomes" id="UP001580928"/>
    </source>
</evidence>
<sequence>MTVKVHTVNNTDIAEIISDGLIIKNIDDGVDVVGNTFSNGCDKAIVHKENITPDFFDLKNKMAGEILQKFSTYRIQLVIVGDFADLASKSKSLKDFIYESNKGRQVNFLSSMSEALERLSN</sequence>
<dbReference type="RefSeq" id="WP_375557745.1">
    <property type="nucleotide sequence ID" value="NZ_JBBVGT010000002.1"/>
</dbReference>
<gene>
    <name evidence="2" type="ORF">WKR92_10270</name>
</gene>
<proteinExistence type="predicted"/>
<keyword evidence="3" id="KW-1185">Reference proteome</keyword>
<name>A0ABV5CF93_9SPHI</name>
<dbReference type="EMBL" id="JBBVGT010000002">
    <property type="protein sequence ID" value="MFB5946218.1"/>
    <property type="molecule type" value="Genomic_DNA"/>
</dbReference>
<feature type="domain" description="DUF4180" evidence="1">
    <location>
        <begin position="9"/>
        <end position="119"/>
    </location>
</feature>
<dbReference type="Proteomes" id="UP001580928">
    <property type="component" value="Unassembled WGS sequence"/>
</dbReference>
<dbReference type="Pfam" id="PF13788">
    <property type="entry name" value="DUF4180"/>
    <property type="match status" value="1"/>
</dbReference>
<organism evidence="2 3">
    <name type="scientific">Albibacterium profundi</name>
    <dbReference type="NCBI Taxonomy" id="3134906"/>
    <lineage>
        <taxon>Bacteria</taxon>
        <taxon>Pseudomonadati</taxon>
        <taxon>Bacteroidota</taxon>
        <taxon>Sphingobacteriia</taxon>
        <taxon>Sphingobacteriales</taxon>
        <taxon>Sphingobacteriaceae</taxon>
        <taxon>Albibacterium</taxon>
    </lineage>
</organism>
<evidence type="ECO:0000259" key="1">
    <source>
        <dbReference type="Pfam" id="PF13788"/>
    </source>
</evidence>